<feature type="compositionally biased region" description="Polar residues" evidence="1">
    <location>
        <begin position="112"/>
        <end position="125"/>
    </location>
</feature>
<feature type="region of interest" description="Disordered" evidence="1">
    <location>
        <begin position="505"/>
        <end position="526"/>
    </location>
</feature>
<organism evidence="2 3">
    <name type="scientific">Albula goreensis</name>
    <dbReference type="NCBI Taxonomy" id="1534307"/>
    <lineage>
        <taxon>Eukaryota</taxon>
        <taxon>Metazoa</taxon>
        <taxon>Chordata</taxon>
        <taxon>Craniata</taxon>
        <taxon>Vertebrata</taxon>
        <taxon>Euteleostomi</taxon>
        <taxon>Actinopterygii</taxon>
        <taxon>Neopterygii</taxon>
        <taxon>Teleostei</taxon>
        <taxon>Albuliformes</taxon>
        <taxon>Albulidae</taxon>
        <taxon>Albula</taxon>
    </lineage>
</organism>
<evidence type="ECO:0008006" key="4">
    <source>
        <dbReference type="Google" id="ProtNLM"/>
    </source>
</evidence>
<feature type="region of interest" description="Disordered" evidence="1">
    <location>
        <begin position="99"/>
        <end position="212"/>
    </location>
</feature>
<dbReference type="Proteomes" id="UP000829720">
    <property type="component" value="Unassembled WGS sequence"/>
</dbReference>
<evidence type="ECO:0000313" key="2">
    <source>
        <dbReference type="EMBL" id="KAI1889735.1"/>
    </source>
</evidence>
<reference evidence="2" key="1">
    <citation type="submission" date="2021-01" db="EMBL/GenBank/DDBJ databases">
        <authorList>
            <person name="Zahm M."/>
            <person name="Roques C."/>
            <person name="Cabau C."/>
            <person name="Klopp C."/>
            <person name="Donnadieu C."/>
            <person name="Jouanno E."/>
            <person name="Lampietro C."/>
            <person name="Louis A."/>
            <person name="Herpin A."/>
            <person name="Echchiki A."/>
            <person name="Berthelot C."/>
            <person name="Parey E."/>
            <person name="Roest-Crollius H."/>
            <person name="Braasch I."/>
            <person name="Postlethwait J."/>
            <person name="Bobe J."/>
            <person name="Montfort J."/>
            <person name="Bouchez O."/>
            <person name="Begum T."/>
            <person name="Mejri S."/>
            <person name="Adams A."/>
            <person name="Chen W.-J."/>
            <person name="Guiguen Y."/>
        </authorList>
    </citation>
    <scope>NUCLEOTIDE SEQUENCE</scope>
    <source>
        <tissue evidence="2">Blood</tissue>
    </source>
</reference>
<accession>A0A8T3D4P7</accession>
<feature type="compositionally biased region" description="Polar residues" evidence="1">
    <location>
        <begin position="46"/>
        <end position="55"/>
    </location>
</feature>
<feature type="compositionally biased region" description="Polar residues" evidence="1">
    <location>
        <begin position="187"/>
        <end position="196"/>
    </location>
</feature>
<keyword evidence="3" id="KW-1185">Reference proteome</keyword>
<dbReference type="Pfam" id="PF16021">
    <property type="entry name" value="PDCD7"/>
    <property type="match status" value="1"/>
</dbReference>
<dbReference type="InterPro" id="IPR052831">
    <property type="entry name" value="Apoptosis_promoter"/>
</dbReference>
<protein>
    <recommendedName>
        <fullName evidence="4">Programmed cell death protein 7</fullName>
    </recommendedName>
</protein>
<dbReference type="PANTHER" id="PTHR48190">
    <property type="entry name" value="PROGRAMMED CELL DEATH PROTEIN 7"/>
    <property type="match status" value="1"/>
</dbReference>
<evidence type="ECO:0000313" key="3">
    <source>
        <dbReference type="Proteomes" id="UP000829720"/>
    </source>
</evidence>
<dbReference type="GO" id="GO:0005689">
    <property type="term" value="C:U12-type spliceosomal complex"/>
    <property type="evidence" value="ECO:0007669"/>
    <property type="project" value="TreeGrafter"/>
</dbReference>
<comment type="caution">
    <text evidence="2">The sequence shown here is derived from an EMBL/GenBank/DDBJ whole genome shotgun (WGS) entry which is preliminary data.</text>
</comment>
<proteinExistence type="predicted"/>
<dbReference type="EMBL" id="JAERUA010000015">
    <property type="protein sequence ID" value="KAI1889735.1"/>
    <property type="molecule type" value="Genomic_DNA"/>
</dbReference>
<feature type="compositionally biased region" description="Basic and acidic residues" evidence="1">
    <location>
        <begin position="510"/>
        <end position="526"/>
    </location>
</feature>
<dbReference type="PANTHER" id="PTHR48190:SF2">
    <property type="entry name" value="PROGRAMMED CELL DEATH PROTEIN 7"/>
    <property type="match status" value="1"/>
</dbReference>
<evidence type="ECO:0000256" key="1">
    <source>
        <dbReference type="SAM" id="MobiDB-lite"/>
    </source>
</evidence>
<dbReference type="OrthoDB" id="2289628at2759"/>
<name>A0A8T3D4P7_9TELE</name>
<gene>
    <name evidence="2" type="ORF">AGOR_G00166000</name>
</gene>
<feature type="compositionally biased region" description="Basic and acidic residues" evidence="1">
    <location>
        <begin position="148"/>
        <end position="157"/>
    </location>
</feature>
<dbReference type="AlphaFoldDB" id="A0A8T3D4P7"/>
<dbReference type="InterPro" id="IPR031974">
    <property type="entry name" value="PDCD7"/>
</dbReference>
<sequence>MEMEKPQFQSCSVAPQQASSNTGYSDPNFYDMRNGAFARPPMHQPTYDSSGSFRSNVTPAISSGAWHGQGIYQPPQQSVGNNQRLNYGQSEWSPVPQTMGRGRDAYRPPFPQQHSFNVGYQSHTIPNFDPTRPPPPLYASQPGQFLQRFDDRKDRAADASPRPSLDYMQQEQAADRWQQGSDERQQNRSGGPQFNRSFDEYQGYTNSRPPPIEIGFQSFPSERVQRCSTVSQTRNERWQQQGPPCSEESGHAKEFQHSLSDAGTKQRQLDEQWLVKFLLNRKTSKSAISKRPSDNLYVSKVRETLYGAVRLVADLSISCQKLKENVENENVWAELYPKAVLMKRDLVEKLRPFNDPAYIDSVKQKLSFISKKRLRNRRKKRERFEEKQEEDARAVEREAVIDKWRMKRIQEVEEKKRELELKMAADSVLSEVRKKQADAKRMLDVLRSLEKLRKLRKEAAGRRGVIPEKEADEVFDGHVERLRKLIRKRTAVYAAEEKALRVMLEGEQEEERKREQEKRQKKEREKFLQKKQEVETMLFGEEMPPDHPLQPFKQCYTQAEHSLPALIQIRREWDSYLVPADHPDGSFIPQSWVLPELPSDEAWASALEK</sequence>
<feature type="region of interest" description="Disordered" evidence="1">
    <location>
        <begin position="1"/>
        <end position="55"/>
    </location>
</feature>
<feature type="compositionally biased region" description="Polar residues" evidence="1">
    <location>
        <begin position="7"/>
        <end position="25"/>
    </location>
</feature>